<proteinExistence type="inferred from homology"/>
<dbReference type="PANTHER" id="PTHR30251:SF3">
    <property type="entry name" value="FIMBRIAL CHAPARONE PROTEIN"/>
    <property type="match status" value="1"/>
</dbReference>
<dbReference type="NCBIfam" id="NF007392">
    <property type="entry name" value="PRK09918.1"/>
    <property type="match status" value="1"/>
</dbReference>
<keyword evidence="10" id="KW-1185">Reference proteome</keyword>
<evidence type="ECO:0000256" key="4">
    <source>
        <dbReference type="ARBA" id="ARBA00022764"/>
    </source>
</evidence>
<comment type="similarity">
    <text evidence="2">Belongs to the periplasmic pilus chaperone family.</text>
</comment>
<reference evidence="10 11" key="1">
    <citation type="submission" date="2020-07" db="EMBL/GenBank/DDBJ databases">
        <title>Characterization of Pectobacterium aroidearum strains causing soft rot on Amorphophallus konjac.</title>
        <authorList>
            <person name="Xie H."/>
        </authorList>
    </citation>
    <scope>NUCLEOTIDE SEQUENCE [LARGE SCALE GENOMIC DNA]</scope>
    <source>
        <strain evidence="9 10">MY10</strain>
        <strain evidence="8 11">MY7</strain>
    </source>
</reference>
<dbReference type="InterPro" id="IPR036316">
    <property type="entry name" value="Pili_assmbl_chap_C_dom_sf"/>
</dbReference>
<keyword evidence="3 6" id="KW-0732">Signal</keyword>
<dbReference type="EMBL" id="JACERK010000010">
    <property type="protein sequence ID" value="MBA5233998.1"/>
    <property type="molecule type" value="Genomic_DNA"/>
</dbReference>
<feature type="signal peptide" evidence="6">
    <location>
        <begin position="1"/>
        <end position="23"/>
    </location>
</feature>
<dbReference type="AlphaFoldDB" id="A0AAW3SU42"/>
<organism evidence="8 11">
    <name type="scientific">Pectobacterium aroidearum</name>
    <dbReference type="NCBI Taxonomy" id="1201031"/>
    <lineage>
        <taxon>Bacteria</taxon>
        <taxon>Pseudomonadati</taxon>
        <taxon>Pseudomonadota</taxon>
        <taxon>Gammaproteobacteria</taxon>
        <taxon>Enterobacterales</taxon>
        <taxon>Pectobacteriaceae</taxon>
        <taxon>Pectobacterium</taxon>
    </lineage>
</organism>
<dbReference type="RefSeq" id="WP_181830205.1">
    <property type="nucleotide sequence ID" value="NZ_CP104757.1"/>
</dbReference>
<dbReference type="GO" id="GO:0030288">
    <property type="term" value="C:outer membrane-bounded periplasmic space"/>
    <property type="evidence" value="ECO:0007669"/>
    <property type="project" value="InterPro"/>
</dbReference>
<evidence type="ECO:0000256" key="5">
    <source>
        <dbReference type="ARBA" id="ARBA00023186"/>
    </source>
</evidence>
<evidence type="ECO:0000256" key="1">
    <source>
        <dbReference type="ARBA" id="ARBA00004418"/>
    </source>
</evidence>
<dbReference type="EMBL" id="JACERJ010000010">
    <property type="protein sequence ID" value="MBA5205216.1"/>
    <property type="molecule type" value="Genomic_DNA"/>
</dbReference>
<name>A0AAW3SU42_9GAMM</name>
<dbReference type="InterPro" id="IPR050643">
    <property type="entry name" value="Periplasmic_pilus_chap"/>
</dbReference>
<evidence type="ECO:0000259" key="7">
    <source>
        <dbReference type="Pfam" id="PF00345"/>
    </source>
</evidence>
<evidence type="ECO:0000256" key="6">
    <source>
        <dbReference type="SAM" id="SignalP"/>
    </source>
</evidence>
<protein>
    <submittedName>
        <fullName evidence="8">Fimbria/pilus periplasmic chaperone</fullName>
    </submittedName>
</protein>
<dbReference type="InterPro" id="IPR013783">
    <property type="entry name" value="Ig-like_fold"/>
</dbReference>
<comment type="caution">
    <text evidence="8">The sequence shown here is derived from an EMBL/GenBank/DDBJ whole genome shotgun (WGS) entry which is preliminary data.</text>
</comment>
<comment type="subcellular location">
    <subcellularLocation>
        <location evidence="1">Periplasm</location>
    </subcellularLocation>
</comment>
<keyword evidence="5" id="KW-0143">Chaperone</keyword>
<feature type="chain" id="PRO_5043722215" evidence="6">
    <location>
        <begin position="24"/>
        <end position="232"/>
    </location>
</feature>
<accession>A0AAW3SU42</accession>
<dbReference type="Gene3D" id="2.60.40.10">
    <property type="entry name" value="Immunoglobulins"/>
    <property type="match status" value="1"/>
</dbReference>
<dbReference type="PRINTS" id="PR00969">
    <property type="entry name" value="CHAPERONPILI"/>
</dbReference>
<dbReference type="Proteomes" id="UP000557749">
    <property type="component" value="Unassembled WGS sequence"/>
</dbReference>
<evidence type="ECO:0000256" key="3">
    <source>
        <dbReference type="ARBA" id="ARBA00022729"/>
    </source>
</evidence>
<evidence type="ECO:0000256" key="2">
    <source>
        <dbReference type="ARBA" id="ARBA00007399"/>
    </source>
</evidence>
<dbReference type="SUPFAM" id="SSF49584">
    <property type="entry name" value="Periplasmic chaperone C-domain"/>
    <property type="match status" value="1"/>
</dbReference>
<dbReference type="PANTHER" id="PTHR30251">
    <property type="entry name" value="PILUS ASSEMBLY CHAPERONE"/>
    <property type="match status" value="1"/>
</dbReference>
<dbReference type="Pfam" id="PF00345">
    <property type="entry name" value="PapD_N"/>
    <property type="match status" value="1"/>
</dbReference>
<gene>
    <name evidence="9" type="ORF">H2Y56_18055</name>
    <name evidence="8" type="ORF">H2Y57_16190</name>
</gene>
<dbReference type="Proteomes" id="UP000530038">
    <property type="component" value="Unassembled WGS sequence"/>
</dbReference>
<evidence type="ECO:0000313" key="8">
    <source>
        <dbReference type="EMBL" id="MBA5205216.1"/>
    </source>
</evidence>
<feature type="domain" description="Pili assembly chaperone N-terminal" evidence="7">
    <location>
        <begin position="28"/>
        <end position="138"/>
    </location>
</feature>
<keyword evidence="4" id="KW-0574">Periplasm</keyword>
<dbReference type="GO" id="GO:0071555">
    <property type="term" value="P:cell wall organization"/>
    <property type="evidence" value="ECO:0007669"/>
    <property type="project" value="InterPro"/>
</dbReference>
<evidence type="ECO:0000313" key="10">
    <source>
        <dbReference type="Proteomes" id="UP000530038"/>
    </source>
</evidence>
<evidence type="ECO:0000313" key="11">
    <source>
        <dbReference type="Proteomes" id="UP000557749"/>
    </source>
</evidence>
<dbReference type="SUPFAM" id="SSF49354">
    <property type="entry name" value="PapD-like"/>
    <property type="match status" value="1"/>
</dbReference>
<evidence type="ECO:0000313" key="9">
    <source>
        <dbReference type="EMBL" id="MBA5233998.1"/>
    </source>
</evidence>
<sequence length="232" mass="25598">MRFSTFCVASLAALWLLSVDAHATGMLPESSVVIVEGSDGEGAINLKNTDAFPVLLLTTLQDIEHDQEKLLIITPPAARVEPGKTQRVRFMLTTKTPLKTERLKRVIFEGVPPQEKDGNVVRMTVRQNLPVIIRPAGLARDEAPWKRLVWSFKEGILSVHNPSPYVVRLGVGVTTLPNRSNWMLPHAYILPGQQLTLASEVKQTSSVANRVQISPATTWGFTVDSYEAPLVP</sequence>
<dbReference type="InterPro" id="IPR016147">
    <property type="entry name" value="Pili_assmbl_chaperone_N"/>
</dbReference>
<dbReference type="InterPro" id="IPR001829">
    <property type="entry name" value="Pili_assmbl_chaperone_bac"/>
</dbReference>
<dbReference type="InterPro" id="IPR008962">
    <property type="entry name" value="PapD-like_sf"/>
</dbReference>